<dbReference type="InterPro" id="IPR016152">
    <property type="entry name" value="PTrfase/Anion_transptr"/>
</dbReference>
<proteinExistence type="predicted"/>
<dbReference type="RefSeq" id="WP_089751378.1">
    <property type="nucleotide sequence ID" value="NZ_FOOG01000009.1"/>
</dbReference>
<dbReference type="PROSITE" id="PS51094">
    <property type="entry name" value="PTS_EIIA_TYPE_2"/>
    <property type="match status" value="1"/>
</dbReference>
<keyword evidence="3" id="KW-1185">Reference proteome</keyword>
<protein>
    <submittedName>
        <fullName evidence="2">PTS system IIA component, Gat family</fullName>
    </submittedName>
</protein>
<dbReference type="PANTHER" id="PTHR47738:SF3">
    <property type="entry name" value="PHOSPHOTRANSFERASE SYSTEM MANNITOL_FRUCTOSE-SPECIFIC IIA DOMAIN CONTAINING PROTEIN"/>
    <property type="match status" value="1"/>
</dbReference>
<gene>
    <name evidence="2" type="ORF">SAMN05216353_1099</name>
</gene>
<dbReference type="InterPro" id="IPR051541">
    <property type="entry name" value="PTS_SugarTrans_NitroReg"/>
</dbReference>
<dbReference type="AlphaFoldDB" id="A0A1I2LG41"/>
<name>A0A1I2LG41_9BACI</name>
<dbReference type="EMBL" id="FOOG01000009">
    <property type="protein sequence ID" value="SFF78372.1"/>
    <property type="molecule type" value="Genomic_DNA"/>
</dbReference>
<evidence type="ECO:0000313" key="2">
    <source>
        <dbReference type="EMBL" id="SFF78372.1"/>
    </source>
</evidence>
<sequence>MSDIYFNESIILLDVEAETREEVLTTIGDNLVNKHLVQPSFVPAIIEREKEFPTGLPTAGVSVAIPHTDVEHVIQKNISVAILKNEVDFGVMGDDSEQVPVKIIFMLAMDEAHSQLSLLQKLMQIFQDENELRNLVNQTDKKAIKRILEEKLNFQELEGGNK</sequence>
<dbReference type="SUPFAM" id="SSF55804">
    <property type="entry name" value="Phoshotransferase/anion transport protein"/>
    <property type="match status" value="1"/>
</dbReference>
<dbReference type="InterPro" id="IPR002178">
    <property type="entry name" value="PTS_EIIA_type-2_dom"/>
</dbReference>
<accession>A0A1I2LG41</accession>
<organism evidence="2 3">
    <name type="scientific">Halobacillus alkaliphilus</name>
    <dbReference type="NCBI Taxonomy" id="396056"/>
    <lineage>
        <taxon>Bacteria</taxon>
        <taxon>Bacillati</taxon>
        <taxon>Bacillota</taxon>
        <taxon>Bacilli</taxon>
        <taxon>Bacillales</taxon>
        <taxon>Bacillaceae</taxon>
        <taxon>Halobacillus</taxon>
    </lineage>
</organism>
<dbReference type="PANTHER" id="PTHR47738">
    <property type="entry name" value="PTS SYSTEM FRUCTOSE-LIKE EIIA COMPONENT-RELATED"/>
    <property type="match status" value="1"/>
</dbReference>
<reference evidence="3" key="1">
    <citation type="submission" date="2016-10" db="EMBL/GenBank/DDBJ databases">
        <authorList>
            <person name="Varghese N."/>
            <person name="Submissions S."/>
        </authorList>
    </citation>
    <scope>NUCLEOTIDE SEQUENCE [LARGE SCALE GENOMIC DNA]</scope>
    <source>
        <strain evidence="3">FP5</strain>
    </source>
</reference>
<dbReference type="CDD" id="cd00211">
    <property type="entry name" value="PTS_IIA_fru"/>
    <property type="match status" value="1"/>
</dbReference>
<evidence type="ECO:0000313" key="3">
    <source>
        <dbReference type="Proteomes" id="UP000198897"/>
    </source>
</evidence>
<dbReference type="Proteomes" id="UP000198897">
    <property type="component" value="Unassembled WGS sequence"/>
</dbReference>
<dbReference type="Pfam" id="PF00359">
    <property type="entry name" value="PTS_EIIA_2"/>
    <property type="match status" value="1"/>
</dbReference>
<dbReference type="OrthoDB" id="370976at2"/>
<feature type="domain" description="PTS EIIA type-2" evidence="1">
    <location>
        <begin position="4"/>
        <end position="151"/>
    </location>
</feature>
<evidence type="ECO:0000259" key="1">
    <source>
        <dbReference type="PROSITE" id="PS51094"/>
    </source>
</evidence>
<dbReference type="Gene3D" id="3.40.930.10">
    <property type="entry name" value="Mannitol-specific EII, Chain A"/>
    <property type="match status" value="1"/>
</dbReference>